<gene>
    <name evidence="9" type="ORF">LNAT_P1002</name>
</gene>
<evidence type="ECO:0000256" key="3">
    <source>
        <dbReference type="ARBA" id="ARBA00022692"/>
    </source>
</evidence>
<feature type="transmembrane region" description="Helical" evidence="7">
    <location>
        <begin position="395"/>
        <end position="417"/>
    </location>
</feature>
<evidence type="ECO:0000256" key="1">
    <source>
        <dbReference type="ARBA" id="ARBA00004127"/>
    </source>
</evidence>
<dbReference type="InterPro" id="IPR001750">
    <property type="entry name" value="ND/Mrp_TM"/>
</dbReference>
<feature type="transmembrane region" description="Helical" evidence="7">
    <location>
        <begin position="104"/>
        <end position="121"/>
    </location>
</feature>
<feature type="transmembrane region" description="Helical" evidence="7">
    <location>
        <begin position="6"/>
        <end position="21"/>
    </location>
</feature>
<keyword evidence="10" id="KW-1185">Reference proteome</keyword>
<feature type="transmembrane region" description="Helical" evidence="7">
    <location>
        <begin position="438"/>
        <end position="456"/>
    </location>
</feature>
<evidence type="ECO:0000256" key="2">
    <source>
        <dbReference type="ARBA" id="ARBA00009025"/>
    </source>
</evidence>
<proteinExistence type="inferred from homology"/>
<feature type="transmembrane region" description="Helical" evidence="7">
    <location>
        <begin position="232"/>
        <end position="251"/>
    </location>
</feature>
<dbReference type="Proteomes" id="UP000217944">
    <property type="component" value="Unassembled WGS sequence"/>
</dbReference>
<evidence type="ECO:0000256" key="4">
    <source>
        <dbReference type="ARBA" id="ARBA00022989"/>
    </source>
</evidence>
<feature type="transmembrane region" description="Helical" evidence="7">
    <location>
        <begin position="360"/>
        <end position="383"/>
    </location>
</feature>
<dbReference type="GO" id="GO:0042773">
    <property type="term" value="P:ATP synthesis coupled electron transport"/>
    <property type="evidence" value="ECO:0007669"/>
    <property type="project" value="InterPro"/>
</dbReference>
<keyword evidence="9" id="KW-0560">Oxidoreductase</keyword>
<keyword evidence="4 7" id="KW-1133">Transmembrane helix</keyword>
<evidence type="ECO:0000256" key="7">
    <source>
        <dbReference type="SAM" id="Phobius"/>
    </source>
</evidence>
<protein>
    <submittedName>
        <fullName evidence="9">NADH-quinone oxidoreductase subunit M</fullName>
        <ecNumber evidence="9">1.6.5.3</ecNumber>
    </submittedName>
</protein>
<feature type="transmembrane region" description="Helical" evidence="7">
    <location>
        <begin position="263"/>
        <end position="284"/>
    </location>
</feature>
<evidence type="ECO:0000256" key="5">
    <source>
        <dbReference type="ARBA" id="ARBA00023136"/>
    </source>
</evidence>
<dbReference type="PANTHER" id="PTHR43507:SF1">
    <property type="entry name" value="NADH-UBIQUINONE OXIDOREDUCTASE CHAIN 4"/>
    <property type="match status" value="1"/>
</dbReference>
<feature type="transmembrane region" description="Helical" evidence="7">
    <location>
        <begin position="127"/>
        <end position="147"/>
    </location>
</feature>
<dbReference type="Pfam" id="PF00361">
    <property type="entry name" value="Proton_antipo_M"/>
    <property type="match status" value="1"/>
</dbReference>
<keyword evidence="5 7" id="KW-0472">Membrane</keyword>
<feature type="transmembrane region" description="Helical" evidence="7">
    <location>
        <begin position="291"/>
        <end position="312"/>
    </location>
</feature>
<organism evidence="9 10">
    <name type="scientific">Lebetimonas natsushimae</name>
    <dbReference type="NCBI Taxonomy" id="1936991"/>
    <lineage>
        <taxon>Bacteria</taxon>
        <taxon>Pseudomonadati</taxon>
        <taxon>Campylobacterota</taxon>
        <taxon>Epsilonproteobacteria</taxon>
        <taxon>Nautiliales</taxon>
        <taxon>Nautiliaceae</taxon>
        <taxon>Lebetimonas</taxon>
    </lineage>
</organism>
<dbReference type="RefSeq" id="WP_096258992.1">
    <property type="nucleotide sequence ID" value="NZ_BDME01000002.1"/>
</dbReference>
<feature type="transmembrane region" description="Helical" evidence="7">
    <location>
        <begin position="198"/>
        <end position="220"/>
    </location>
</feature>
<dbReference type="PRINTS" id="PR01437">
    <property type="entry name" value="NUOXDRDTASE4"/>
</dbReference>
<name>A0A292YF30_9BACT</name>
<dbReference type="OrthoDB" id="9805769at2"/>
<keyword evidence="3 6" id="KW-0812">Transmembrane</keyword>
<feature type="transmembrane region" description="Helical" evidence="7">
    <location>
        <begin position="30"/>
        <end position="47"/>
    </location>
</feature>
<dbReference type="GO" id="GO:0048039">
    <property type="term" value="F:ubiquinone binding"/>
    <property type="evidence" value="ECO:0007669"/>
    <property type="project" value="TreeGrafter"/>
</dbReference>
<dbReference type="GO" id="GO:0003954">
    <property type="term" value="F:NADH dehydrogenase activity"/>
    <property type="evidence" value="ECO:0007669"/>
    <property type="project" value="TreeGrafter"/>
</dbReference>
<accession>A0A292YF30</accession>
<dbReference type="InterPro" id="IPR010227">
    <property type="entry name" value="NADH_Q_OxRdtase_chainM/4"/>
</dbReference>
<dbReference type="InterPro" id="IPR003918">
    <property type="entry name" value="NADH_UbQ_OxRdtase"/>
</dbReference>
<evidence type="ECO:0000313" key="10">
    <source>
        <dbReference type="Proteomes" id="UP000217944"/>
    </source>
</evidence>
<dbReference type="NCBIfam" id="TIGR01972">
    <property type="entry name" value="NDH_I_M"/>
    <property type="match status" value="1"/>
</dbReference>
<dbReference type="PANTHER" id="PTHR43507">
    <property type="entry name" value="NADH-UBIQUINONE OXIDOREDUCTASE CHAIN 4"/>
    <property type="match status" value="1"/>
</dbReference>
<dbReference type="EMBL" id="BDME01000002">
    <property type="protein sequence ID" value="GAX87705.1"/>
    <property type="molecule type" value="Genomic_DNA"/>
</dbReference>
<comment type="similarity">
    <text evidence="2">Belongs to the complex I subunit 4 family.</text>
</comment>
<feature type="domain" description="NADH:quinone oxidoreductase/Mrp antiporter transmembrane" evidence="8">
    <location>
        <begin position="124"/>
        <end position="408"/>
    </location>
</feature>
<evidence type="ECO:0000313" key="9">
    <source>
        <dbReference type="EMBL" id="GAX87705.1"/>
    </source>
</evidence>
<dbReference type="GO" id="GO:0015990">
    <property type="term" value="P:electron transport coupled proton transport"/>
    <property type="evidence" value="ECO:0007669"/>
    <property type="project" value="TreeGrafter"/>
</dbReference>
<dbReference type="GO" id="GO:0016020">
    <property type="term" value="C:membrane"/>
    <property type="evidence" value="ECO:0007669"/>
    <property type="project" value="UniProtKB-SubCell"/>
</dbReference>
<dbReference type="AlphaFoldDB" id="A0A292YF30"/>
<comment type="subcellular location">
    <subcellularLocation>
        <location evidence="1">Endomembrane system</location>
        <topology evidence="1">Multi-pass membrane protein</topology>
    </subcellularLocation>
    <subcellularLocation>
        <location evidence="6">Membrane</location>
        <topology evidence="6">Multi-pass membrane protein</topology>
    </subcellularLocation>
</comment>
<sequence>MVAVDIIFAPIFLSVLVYYLTKNAQEYTKYIALAWFVVEFIIAFSWYKSLPQVGFLELGNYLSVPQFGFDLTLRIDALSVAMLLLTSALLILVVFTSWEEKNQAAYFSLLIAFSGPIFGVFMTTNVLWFFIFWELTLVPMYFLVGIWGSEKRIYAAVKFFLFTHVFAMFMFIGFFLLFKETGYWDLTLIKEAALTTPALIWWLMFLGFAAKLPVFPFHTWLPVAHVEAPSSISVLLAGVLLKMGAYGLIRFTVELMPETTAHFAIYMVIIGLATTLFAGMLAIYERHIKRMVAYSSISHMGLVVVAISTMTYDGLSAALYEMIGHALVISPLFLIAGWLHHKTHTWYMDEMGGIMKYAPYASAIFILAGMAALGLPGTMGFVGELTIIVSSIKAYGWWIAVIALGSLISAGYIIWAVRRAIHGEASEIVLKSNFKMSFAEKFALAIFAVLIIYFGVQPQAIFDLANQAFAMFGGMQ</sequence>
<reference evidence="9 10" key="1">
    <citation type="journal article" date="2017" name="Syst. Appl. Microbiol.">
        <title>Lebetimonas natsushimae sp. nov., a novel strictly anaerobic, moderately thermophilic chemoautotroph isolated from a deep-sea hydrothermal vent polychaete nest in the Mid-Okinawa Trough.</title>
        <authorList>
            <person name="Nagata R."/>
            <person name="Takaki Y."/>
            <person name="Tame A."/>
            <person name="Nunoura T."/>
            <person name="Muto H."/>
            <person name="Mino S."/>
            <person name="Sawayama S."/>
            <person name="Takai K."/>
            <person name="Nakagawa S."/>
        </authorList>
    </citation>
    <scope>NUCLEOTIDE SEQUENCE [LARGE SCALE GENOMIC DNA]</scope>
    <source>
        <strain evidence="9 10">HS1857</strain>
    </source>
</reference>
<dbReference type="GO" id="GO:0008137">
    <property type="term" value="F:NADH dehydrogenase (ubiquinone) activity"/>
    <property type="evidence" value="ECO:0007669"/>
    <property type="project" value="InterPro"/>
</dbReference>
<feature type="transmembrane region" description="Helical" evidence="7">
    <location>
        <begin position="77"/>
        <end position="97"/>
    </location>
</feature>
<feature type="transmembrane region" description="Helical" evidence="7">
    <location>
        <begin position="318"/>
        <end position="339"/>
    </location>
</feature>
<feature type="transmembrane region" description="Helical" evidence="7">
    <location>
        <begin position="159"/>
        <end position="178"/>
    </location>
</feature>
<comment type="caution">
    <text evidence="9">The sequence shown here is derived from an EMBL/GenBank/DDBJ whole genome shotgun (WGS) entry which is preliminary data.</text>
</comment>
<evidence type="ECO:0000256" key="6">
    <source>
        <dbReference type="RuleBase" id="RU000320"/>
    </source>
</evidence>
<dbReference type="EC" id="1.6.5.3" evidence="9"/>
<evidence type="ECO:0000259" key="8">
    <source>
        <dbReference type="Pfam" id="PF00361"/>
    </source>
</evidence>
<dbReference type="GO" id="GO:0012505">
    <property type="term" value="C:endomembrane system"/>
    <property type="evidence" value="ECO:0007669"/>
    <property type="project" value="UniProtKB-SubCell"/>
</dbReference>